<dbReference type="InterPro" id="IPR044053">
    <property type="entry name" value="AsaB-like"/>
</dbReference>
<dbReference type="PANTHER" id="PTHR47175">
    <property type="entry name" value="LIPASE ATG15-RELATED"/>
    <property type="match status" value="1"/>
</dbReference>
<dbReference type="OrthoDB" id="58570at2759"/>
<evidence type="ECO:0000256" key="6">
    <source>
        <dbReference type="ARBA" id="ARBA00013279"/>
    </source>
</evidence>
<sequence length="669" mass="76042">MSPPTGPLCISLKFLKWLPLYEKEKPFQIFINIPEDATDKRTTNLAFENVKVTIEDVRSFPRNHFLLDKHGFTYHSHYLQLDHITNRESVEQRYLPEMETLLRSTLESVDRVFFFDWRLRKNAPETEGALIDLNDLTTWLRPALHLHVADQSPIAVIRRVLMQLPQDAEYLLQGRIRVINLWRPIVDTVRDYPLAICDGSTVSPSDLIEADHVRRHYTGSTMYLKHNERQKFYFMSRQTRNEVLIFKNFDSAETPAATCAPHASFLDPSIPETFAPRQSIEAYSRTQILKDLFFHEFSNSAETPQLYRSSARNAPSVHARPDDVYSALSIRVRPLEISQSRPSAAPMSLERLNMHAHGNIQAAHASDVCQTVIVPGPDLRDKATVVNLAKMCSDAYVFAPSQPDWLNTTLGFNHSYSFGWKGDGLRGHVFTDKPNETVIVAFKGTTVDPTHHWRSKDRLNDNLLFSCCCATQRPDPFWYGRVCDCRTDYFQCNSTCLTQELTQEDRYYSTALAIMRNVSTWYPNASIWTVGHSLGGAVASLMGLTFNIPSVSIEAPPQKLAAERLDLALPPRSADYHIGNTADPVFMGACNGYFSSCSVAGFVFESQCHTGKRCVYDTVQDKGWRLSIANHRINVVIPQVLEAYNSTPVCEADDECVDCFNWKFNDESQ</sequence>
<evidence type="ECO:0000256" key="4">
    <source>
        <dbReference type="ARBA" id="ARBA00010701"/>
    </source>
</evidence>
<comment type="similarity">
    <text evidence="19">Belongs to the asaB hydroxylase/desaturase family.</text>
</comment>
<keyword evidence="12" id="KW-0442">Lipid degradation</keyword>
<comment type="similarity">
    <text evidence="4">Belongs to the AB hydrolase superfamily. Lipase family.</text>
</comment>
<keyword evidence="13" id="KW-0735">Signal-anchor</keyword>
<keyword evidence="18" id="KW-0325">Glycoprotein</keyword>
<dbReference type="GO" id="GO:0006660">
    <property type="term" value="P:phosphatidylserine catabolic process"/>
    <property type="evidence" value="ECO:0007669"/>
    <property type="project" value="TreeGrafter"/>
</dbReference>
<evidence type="ECO:0000256" key="16">
    <source>
        <dbReference type="ARBA" id="ARBA00023098"/>
    </source>
</evidence>
<dbReference type="GeneID" id="19985318"/>
<keyword evidence="10" id="KW-0967">Endosome</keyword>
<dbReference type="Proteomes" id="UP000030678">
    <property type="component" value="Unassembled WGS sequence"/>
</dbReference>
<dbReference type="SUPFAM" id="SSF53474">
    <property type="entry name" value="alpha/beta-Hydrolases"/>
    <property type="match status" value="1"/>
</dbReference>
<dbReference type="GO" id="GO:0046461">
    <property type="term" value="P:neutral lipid catabolic process"/>
    <property type="evidence" value="ECO:0007669"/>
    <property type="project" value="TreeGrafter"/>
</dbReference>
<comment type="subcellular location">
    <subcellularLocation>
        <location evidence="3">Endosome</location>
        <location evidence="3">Multivesicular body membrane</location>
        <topology evidence="3">Single-pass type II membrane protein</topology>
    </subcellularLocation>
    <subcellularLocation>
        <location evidence="2">Prevacuolar compartment membrane</location>
        <topology evidence="2">Single-pass type II membrane protein</topology>
    </subcellularLocation>
</comment>
<evidence type="ECO:0000256" key="3">
    <source>
        <dbReference type="ARBA" id="ARBA00004343"/>
    </source>
</evidence>
<evidence type="ECO:0000256" key="20">
    <source>
        <dbReference type="ARBA" id="ARBA00024663"/>
    </source>
</evidence>
<protein>
    <recommendedName>
        <fullName evidence="7">Putative lipase ATG15</fullName>
        <ecNumber evidence="6">3.1.1.3</ecNumber>
    </recommendedName>
    <alternativeName>
        <fullName evidence="21">Autophagy-related protein 15</fullName>
    </alternativeName>
    <alternativeName>
        <fullName evidence="8">Putative lipase atg15</fullName>
    </alternativeName>
</protein>
<dbReference type="GO" id="GO:0034727">
    <property type="term" value="P:piecemeal microautophagy of the nucleus"/>
    <property type="evidence" value="ECO:0007669"/>
    <property type="project" value="TreeGrafter"/>
</dbReference>
<evidence type="ECO:0000256" key="21">
    <source>
        <dbReference type="ARBA" id="ARBA00029828"/>
    </source>
</evidence>
<keyword evidence="9" id="KW-0812">Transmembrane</keyword>
<dbReference type="CDD" id="cd00519">
    <property type="entry name" value="Lipase_3"/>
    <property type="match status" value="1"/>
</dbReference>
<evidence type="ECO:0000256" key="1">
    <source>
        <dbReference type="ARBA" id="ARBA00001024"/>
    </source>
</evidence>
<evidence type="ECO:0000256" key="13">
    <source>
        <dbReference type="ARBA" id="ARBA00022968"/>
    </source>
</evidence>
<dbReference type="EC" id="3.1.1.3" evidence="6"/>
<dbReference type="HOGENOM" id="CLU_410485_0_0_1"/>
<organism evidence="23 24">
    <name type="scientific">Cladophialophora carrionii CBS 160.54</name>
    <dbReference type="NCBI Taxonomy" id="1279043"/>
    <lineage>
        <taxon>Eukaryota</taxon>
        <taxon>Fungi</taxon>
        <taxon>Dikarya</taxon>
        <taxon>Ascomycota</taxon>
        <taxon>Pezizomycotina</taxon>
        <taxon>Eurotiomycetes</taxon>
        <taxon>Chaetothyriomycetidae</taxon>
        <taxon>Chaetothyriales</taxon>
        <taxon>Herpotrichiellaceae</taxon>
        <taxon>Cladophialophora</taxon>
    </lineage>
</organism>
<dbReference type="Pfam" id="PF01764">
    <property type="entry name" value="Lipase_3"/>
    <property type="match status" value="1"/>
</dbReference>
<dbReference type="NCBIfam" id="NF041278">
    <property type="entry name" value="CmcJ_NvfI_EfuI"/>
    <property type="match status" value="1"/>
</dbReference>
<dbReference type="PANTHER" id="PTHR47175:SF2">
    <property type="entry name" value="LIPASE ATG15-RELATED"/>
    <property type="match status" value="1"/>
</dbReference>
<comment type="subunit">
    <text evidence="5">Binds to both phosphatidylinositol (PI) and phosphatidylinositol 3,5-bisphosphate (PIP2).</text>
</comment>
<dbReference type="InterPro" id="IPR050805">
    <property type="entry name" value="ATG15_Lipase"/>
</dbReference>
<evidence type="ECO:0000313" key="23">
    <source>
        <dbReference type="EMBL" id="ETI22749.1"/>
    </source>
</evidence>
<evidence type="ECO:0000256" key="11">
    <source>
        <dbReference type="ARBA" id="ARBA00022801"/>
    </source>
</evidence>
<evidence type="ECO:0000259" key="22">
    <source>
        <dbReference type="Pfam" id="PF01764"/>
    </source>
</evidence>
<dbReference type="GO" id="GO:0032585">
    <property type="term" value="C:multivesicular body membrane"/>
    <property type="evidence" value="ECO:0007669"/>
    <property type="project" value="UniProtKB-SubCell"/>
</dbReference>
<dbReference type="InterPro" id="IPR029058">
    <property type="entry name" value="AB_hydrolase_fold"/>
</dbReference>
<dbReference type="GO" id="GO:0005775">
    <property type="term" value="C:vacuolar lumen"/>
    <property type="evidence" value="ECO:0007669"/>
    <property type="project" value="TreeGrafter"/>
</dbReference>
<evidence type="ECO:0000256" key="15">
    <source>
        <dbReference type="ARBA" id="ARBA00023006"/>
    </source>
</evidence>
<evidence type="ECO:0000256" key="10">
    <source>
        <dbReference type="ARBA" id="ARBA00022753"/>
    </source>
</evidence>
<dbReference type="EMBL" id="KB822706">
    <property type="protein sequence ID" value="ETI22749.1"/>
    <property type="molecule type" value="Genomic_DNA"/>
</dbReference>
<dbReference type="GO" id="GO:0016491">
    <property type="term" value="F:oxidoreductase activity"/>
    <property type="evidence" value="ECO:0007669"/>
    <property type="project" value="InterPro"/>
</dbReference>
<reference evidence="23 24" key="1">
    <citation type="submission" date="2013-03" db="EMBL/GenBank/DDBJ databases">
        <title>The Genome Sequence of Cladophialophora carrionii CBS 160.54.</title>
        <authorList>
            <consortium name="The Broad Institute Genomics Platform"/>
            <person name="Cuomo C."/>
            <person name="de Hoog S."/>
            <person name="Gorbushina A."/>
            <person name="Walker B."/>
            <person name="Young S.K."/>
            <person name="Zeng Q."/>
            <person name="Gargeya S."/>
            <person name="Fitzgerald M."/>
            <person name="Haas B."/>
            <person name="Abouelleil A."/>
            <person name="Allen A.W."/>
            <person name="Alvarado L."/>
            <person name="Arachchi H.M."/>
            <person name="Berlin A.M."/>
            <person name="Chapman S.B."/>
            <person name="Gainer-Dewar J."/>
            <person name="Goldberg J."/>
            <person name="Griggs A."/>
            <person name="Gujja S."/>
            <person name="Hansen M."/>
            <person name="Howarth C."/>
            <person name="Imamovic A."/>
            <person name="Ireland A."/>
            <person name="Larimer J."/>
            <person name="McCowan C."/>
            <person name="Murphy C."/>
            <person name="Pearson M."/>
            <person name="Poon T.W."/>
            <person name="Priest M."/>
            <person name="Roberts A."/>
            <person name="Saif S."/>
            <person name="Shea T."/>
            <person name="Sisk P."/>
            <person name="Sykes S."/>
            <person name="Wortman J."/>
            <person name="Nusbaum C."/>
            <person name="Birren B."/>
        </authorList>
    </citation>
    <scope>NUCLEOTIDE SEQUENCE [LARGE SCALE GENOMIC DNA]</scope>
    <source>
        <strain evidence="23 24">CBS 160.54</strain>
    </source>
</reference>
<dbReference type="GO" id="GO:0034496">
    <property type="term" value="P:multivesicular body membrane disassembly"/>
    <property type="evidence" value="ECO:0007669"/>
    <property type="project" value="TreeGrafter"/>
</dbReference>
<accession>V9D746</accession>
<evidence type="ECO:0000256" key="7">
    <source>
        <dbReference type="ARBA" id="ARBA00018542"/>
    </source>
</evidence>
<name>V9D746_9EURO</name>
<dbReference type="AlphaFoldDB" id="V9D746"/>
<dbReference type="Gene3D" id="3.40.50.1820">
    <property type="entry name" value="alpha/beta hydrolase"/>
    <property type="match status" value="1"/>
</dbReference>
<dbReference type="InterPro" id="IPR002921">
    <property type="entry name" value="Fungal_lipase-type"/>
</dbReference>
<evidence type="ECO:0000313" key="24">
    <source>
        <dbReference type="Proteomes" id="UP000030678"/>
    </source>
</evidence>
<dbReference type="GO" id="GO:0004806">
    <property type="term" value="F:triacylglycerol lipase activity"/>
    <property type="evidence" value="ECO:0007669"/>
    <property type="project" value="UniProtKB-EC"/>
</dbReference>
<evidence type="ECO:0000256" key="5">
    <source>
        <dbReference type="ARBA" id="ARBA00011137"/>
    </source>
</evidence>
<evidence type="ECO:0000256" key="14">
    <source>
        <dbReference type="ARBA" id="ARBA00022989"/>
    </source>
</evidence>
<keyword evidence="11" id="KW-0378">Hydrolase</keyword>
<dbReference type="GO" id="GO:0004620">
    <property type="term" value="F:phospholipase activity"/>
    <property type="evidence" value="ECO:0007669"/>
    <property type="project" value="TreeGrafter"/>
</dbReference>
<comment type="function">
    <text evidence="20">Lipase which is essential for lysis of subvacuolar cytoplasm to vacuole targeted bodies and intravacuolar autophagic bodies. Involved in the lysis of intravacuolar multivesicular body (MVB) vesicles. The intravacuolar membrane disintegration by ATG15 is critical to life span extension.</text>
</comment>
<keyword evidence="17" id="KW-0472">Membrane</keyword>
<keyword evidence="15" id="KW-0072">Autophagy</keyword>
<comment type="catalytic activity">
    <reaction evidence="1">
        <text>a triacylglycerol + H2O = a diacylglycerol + a fatty acid + H(+)</text>
        <dbReference type="Rhea" id="RHEA:12044"/>
        <dbReference type="ChEBI" id="CHEBI:15377"/>
        <dbReference type="ChEBI" id="CHEBI:15378"/>
        <dbReference type="ChEBI" id="CHEBI:17855"/>
        <dbReference type="ChEBI" id="CHEBI:18035"/>
        <dbReference type="ChEBI" id="CHEBI:28868"/>
        <dbReference type="EC" id="3.1.1.3"/>
    </reaction>
</comment>
<feature type="domain" description="Fungal lipase-type" evidence="22">
    <location>
        <begin position="507"/>
        <end position="546"/>
    </location>
</feature>
<evidence type="ECO:0000256" key="18">
    <source>
        <dbReference type="ARBA" id="ARBA00023180"/>
    </source>
</evidence>
<evidence type="ECO:0000256" key="8">
    <source>
        <dbReference type="ARBA" id="ARBA00019241"/>
    </source>
</evidence>
<keyword evidence="16" id="KW-0443">Lipid metabolism</keyword>
<evidence type="ECO:0000256" key="12">
    <source>
        <dbReference type="ARBA" id="ARBA00022963"/>
    </source>
</evidence>
<evidence type="ECO:0000256" key="19">
    <source>
        <dbReference type="ARBA" id="ARBA00023604"/>
    </source>
</evidence>
<evidence type="ECO:0000256" key="9">
    <source>
        <dbReference type="ARBA" id="ARBA00022692"/>
    </source>
</evidence>
<dbReference type="RefSeq" id="XP_008729366.1">
    <property type="nucleotide sequence ID" value="XM_008731144.1"/>
</dbReference>
<dbReference type="VEuPathDB" id="FungiDB:G647_06825"/>
<gene>
    <name evidence="23" type="ORF">G647_06825</name>
</gene>
<keyword evidence="14" id="KW-1133">Transmembrane helix</keyword>
<evidence type="ECO:0000256" key="17">
    <source>
        <dbReference type="ARBA" id="ARBA00023136"/>
    </source>
</evidence>
<proteinExistence type="inferred from homology"/>
<evidence type="ECO:0000256" key="2">
    <source>
        <dbReference type="ARBA" id="ARBA00004270"/>
    </source>
</evidence>